<accession>A0A6G1DZT8</accession>
<name>A0A6G1DZT8_9ORYZ</name>
<gene>
    <name evidence="1" type="ORF">E2562_021730</name>
</gene>
<organism evidence="1 2">
    <name type="scientific">Oryza meyeriana var. granulata</name>
    <dbReference type="NCBI Taxonomy" id="110450"/>
    <lineage>
        <taxon>Eukaryota</taxon>
        <taxon>Viridiplantae</taxon>
        <taxon>Streptophyta</taxon>
        <taxon>Embryophyta</taxon>
        <taxon>Tracheophyta</taxon>
        <taxon>Spermatophyta</taxon>
        <taxon>Magnoliopsida</taxon>
        <taxon>Liliopsida</taxon>
        <taxon>Poales</taxon>
        <taxon>Poaceae</taxon>
        <taxon>BOP clade</taxon>
        <taxon>Oryzoideae</taxon>
        <taxon>Oryzeae</taxon>
        <taxon>Oryzinae</taxon>
        <taxon>Oryza</taxon>
        <taxon>Oryza meyeriana</taxon>
    </lineage>
</organism>
<dbReference type="AlphaFoldDB" id="A0A6G1DZT8"/>
<evidence type="ECO:0000313" key="1">
    <source>
        <dbReference type="EMBL" id="KAF0918039.1"/>
    </source>
</evidence>
<sequence>MLMDLDERFDAKAAAKKGEVALRRLHDTDLAFYLSLSADLAAAAREASKHLYSLLIPFSLA</sequence>
<evidence type="ECO:0000313" key="2">
    <source>
        <dbReference type="Proteomes" id="UP000479710"/>
    </source>
</evidence>
<protein>
    <submittedName>
        <fullName evidence="1">Uncharacterized protein</fullName>
    </submittedName>
</protein>
<proteinExistence type="predicted"/>
<dbReference type="EMBL" id="SPHZ02000005">
    <property type="protein sequence ID" value="KAF0918039.1"/>
    <property type="molecule type" value="Genomic_DNA"/>
</dbReference>
<keyword evidence="2" id="KW-1185">Reference proteome</keyword>
<dbReference type="Proteomes" id="UP000479710">
    <property type="component" value="Unassembled WGS sequence"/>
</dbReference>
<comment type="caution">
    <text evidence="1">The sequence shown here is derived from an EMBL/GenBank/DDBJ whole genome shotgun (WGS) entry which is preliminary data.</text>
</comment>
<reference evidence="1 2" key="1">
    <citation type="submission" date="2019-11" db="EMBL/GenBank/DDBJ databases">
        <title>Whole genome sequence of Oryza granulata.</title>
        <authorList>
            <person name="Li W."/>
        </authorList>
    </citation>
    <scope>NUCLEOTIDE SEQUENCE [LARGE SCALE GENOMIC DNA]</scope>
    <source>
        <strain evidence="2">cv. Menghai</strain>
        <tissue evidence="1">Leaf</tissue>
    </source>
</reference>